<dbReference type="GO" id="GO:0005506">
    <property type="term" value="F:iron ion binding"/>
    <property type="evidence" value="ECO:0007669"/>
    <property type="project" value="InterPro"/>
</dbReference>
<dbReference type="OrthoDB" id="9814063at2"/>
<dbReference type="SUPFAM" id="SSF46626">
    <property type="entry name" value="Cytochrome c"/>
    <property type="match status" value="1"/>
</dbReference>
<evidence type="ECO:0000256" key="2">
    <source>
        <dbReference type="ARBA" id="ARBA00022448"/>
    </source>
</evidence>
<gene>
    <name evidence="11" type="ORF">DFQ45_10563</name>
</gene>
<evidence type="ECO:0000313" key="11">
    <source>
        <dbReference type="EMBL" id="TDQ38152.1"/>
    </source>
</evidence>
<evidence type="ECO:0000259" key="10">
    <source>
        <dbReference type="PROSITE" id="PS51007"/>
    </source>
</evidence>
<feature type="domain" description="Cytochrome c" evidence="10">
    <location>
        <begin position="20"/>
        <end position="104"/>
    </location>
</feature>
<comment type="caution">
    <text evidence="11">The sequence shown here is derived from an EMBL/GenBank/DDBJ whole genome shotgun (WGS) entry which is preliminary data.</text>
</comment>
<evidence type="ECO:0000256" key="9">
    <source>
        <dbReference type="SAM" id="SignalP"/>
    </source>
</evidence>
<keyword evidence="12" id="KW-1185">Reference proteome</keyword>
<dbReference type="Proteomes" id="UP000294575">
    <property type="component" value="Unassembled WGS sequence"/>
</dbReference>
<keyword evidence="3 8" id="KW-0349">Heme</keyword>
<dbReference type="GO" id="GO:0020037">
    <property type="term" value="F:heme binding"/>
    <property type="evidence" value="ECO:0007669"/>
    <property type="project" value="InterPro"/>
</dbReference>
<accession>A0A4R6TZ47</accession>
<sequence length="104" mass="10849">MKKVLIPLFSVAALFAFQNASAADAESLLKTKACLACHSVDNKLVGPSYKEVAAKHAGEEGAVATVADHIKNGSSGVYGPIPMPPNAVTEEEATILAEWVLSLQ</sequence>
<feature type="binding site" description="covalent" evidence="8">
    <location>
        <position position="34"/>
    </location>
    <ligand>
        <name>heme c</name>
        <dbReference type="ChEBI" id="CHEBI:61717"/>
    </ligand>
</feature>
<evidence type="ECO:0000256" key="6">
    <source>
        <dbReference type="ARBA" id="ARBA00023004"/>
    </source>
</evidence>
<dbReference type="InterPro" id="IPR002324">
    <property type="entry name" value="Cyt_c_ID"/>
</dbReference>
<evidence type="ECO:0000256" key="8">
    <source>
        <dbReference type="PIRSR" id="PIRSR602324-1"/>
    </source>
</evidence>
<reference evidence="11 12" key="1">
    <citation type="submission" date="2019-03" db="EMBL/GenBank/DDBJ databases">
        <title>Genomic Encyclopedia of Type Strains, Phase IV (KMG-IV): sequencing the most valuable type-strain genomes for metagenomic binning, comparative biology and taxonomic classification.</title>
        <authorList>
            <person name="Goeker M."/>
        </authorList>
    </citation>
    <scope>NUCLEOTIDE SEQUENCE [LARGE SCALE GENOMIC DNA]</scope>
    <source>
        <strain evidence="11 12">DSM 28679</strain>
    </source>
</reference>
<feature type="chain" id="PRO_5021009983" description="Cytochrome c-551" evidence="9">
    <location>
        <begin position="23"/>
        <end position="104"/>
    </location>
</feature>
<evidence type="ECO:0000256" key="1">
    <source>
        <dbReference type="ARBA" id="ARBA00021020"/>
    </source>
</evidence>
<feature type="binding site" description="axial binding residue" evidence="8">
    <location>
        <position position="38"/>
    </location>
    <ligand>
        <name>heme c</name>
        <dbReference type="ChEBI" id="CHEBI:61717"/>
    </ligand>
    <ligandPart>
        <name>Fe</name>
        <dbReference type="ChEBI" id="CHEBI:18248"/>
    </ligandPart>
</feature>
<dbReference type="PROSITE" id="PS51007">
    <property type="entry name" value="CYTC"/>
    <property type="match status" value="1"/>
</dbReference>
<organism evidence="11 12">
    <name type="scientific">Thiopseudomonas denitrificans</name>
    <dbReference type="NCBI Taxonomy" id="1501432"/>
    <lineage>
        <taxon>Bacteria</taxon>
        <taxon>Pseudomonadati</taxon>
        <taxon>Pseudomonadota</taxon>
        <taxon>Gammaproteobacteria</taxon>
        <taxon>Pseudomonadales</taxon>
        <taxon>Pseudomonadaceae</taxon>
        <taxon>Thiopseudomonas</taxon>
    </lineage>
</organism>
<dbReference type="Pfam" id="PF00034">
    <property type="entry name" value="Cytochrom_C"/>
    <property type="match status" value="1"/>
</dbReference>
<keyword evidence="2" id="KW-0813">Transport</keyword>
<evidence type="ECO:0000256" key="4">
    <source>
        <dbReference type="ARBA" id="ARBA00022723"/>
    </source>
</evidence>
<evidence type="ECO:0000313" key="12">
    <source>
        <dbReference type="Proteomes" id="UP000294575"/>
    </source>
</evidence>
<proteinExistence type="predicted"/>
<protein>
    <recommendedName>
        <fullName evidence="1">Cytochrome c-551</fullName>
    </recommendedName>
    <alternativeName>
        <fullName evidence="7">Cytochrome c551</fullName>
    </alternativeName>
</protein>
<dbReference type="RefSeq" id="WP_101497163.1">
    <property type="nucleotide sequence ID" value="NZ_LNJZ01000008.1"/>
</dbReference>
<dbReference type="PRINTS" id="PR00606">
    <property type="entry name" value="CYTCHROMECID"/>
</dbReference>
<dbReference type="InterPro" id="IPR009056">
    <property type="entry name" value="Cyt_c-like_dom"/>
</dbReference>
<evidence type="ECO:0000256" key="7">
    <source>
        <dbReference type="ARBA" id="ARBA00031244"/>
    </source>
</evidence>
<dbReference type="EMBL" id="SNYK01000005">
    <property type="protein sequence ID" value="TDQ38152.1"/>
    <property type="molecule type" value="Genomic_DNA"/>
</dbReference>
<evidence type="ECO:0000256" key="5">
    <source>
        <dbReference type="ARBA" id="ARBA00022982"/>
    </source>
</evidence>
<keyword evidence="6 8" id="KW-0408">Iron</keyword>
<feature type="binding site" description="axial binding residue" evidence="8">
    <location>
        <position position="83"/>
    </location>
    <ligand>
        <name>heme c</name>
        <dbReference type="ChEBI" id="CHEBI:61717"/>
    </ligand>
    <ligandPart>
        <name>Fe</name>
        <dbReference type="ChEBI" id="CHEBI:18248"/>
    </ligandPart>
</feature>
<dbReference type="GO" id="GO:0009055">
    <property type="term" value="F:electron transfer activity"/>
    <property type="evidence" value="ECO:0007669"/>
    <property type="project" value="InterPro"/>
</dbReference>
<dbReference type="AlphaFoldDB" id="A0A4R6TZ47"/>
<keyword evidence="5" id="KW-0249">Electron transport</keyword>
<evidence type="ECO:0000256" key="3">
    <source>
        <dbReference type="ARBA" id="ARBA00022617"/>
    </source>
</evidence>
<dbReference type="InterPro" id="IPR036909">
    <property type="entry name" value="Cyt_c-like_dom_sf"/>
</dbReference>
<feature type="signal peptide" evidence="9">
    <location>
        <begin position="1"/>
        <end position="22"/>
    </location>
</feature>
<comment type="PTM">
    <text evidence="8">Binds 1 heme c group covalently per subunit.</text>
</comment>
<keyword evidence="4 8" id="KW-0479">Metal-binding</keyword>
<dbReference type="Gene3D" id="1.10.760.10">
    <property type="entry name" value="Cytochrome c-like domain"/>
    <property type="match status" value="1"/>
</dbReference>
<keyword evidence="9" id="KW-0732">Signal</keyword>
<name>A0A4R6TZ47_9GAMM</name>